<keyword evidence="1" id="KW-0812">Transmembrane</keyword>
<feature type="transmembrane region" description="Helical" evidence="1">
    <location>
        <begin position="14"/>
        <end position="37"/>
    </location>
</feature>
<proteinExistence type="predicted"/>
<accession>X1EA31</accession>
<protein>
    <submittedName>
        <fullName evidence="2">Uncharacterized protein</fullName>
    </submittedName>
</protein>
<feature type="non-terminal residue" evidence="2">
    <location>
        <position position="47"/>
    </location>
</feature>
<name>X1EA31_9ZZZZ</name>
<keyword evidence="1" id="KW-0472">Membrane</keyword>
<comment type="caution">
    <text evidence="2">The sequence shown here is derived from an EMBL/GenBank/DDBJ whole genome shotgun (WGS) entry which is preliminary data.</text>
</comment>
<keyword evidence="1" id="KW-1133">Transmembrane helix</keyword>
<evidence type="ECO:0000256" key="1">
    <source>
        <dbReference type="SAM" id="Phobius"/>
    </source>
</evidence>
<sequence length="47" mass="5472">SLPELERHYAAEPYTFSIGLIIFGPIVSLILVISYFYTKKYVELDFD</sequence>
<reference evidence="2" key="1">
    <citation type="journal article" date="2014" name="Front. Microbiol.">
        <title>High frequency of phylogenetically diverse reductive dehalogenase-homologous genes in deep subseafloor sedimentary metagenomes.</title>
        <authorList>
            <person name="Kawai M."/>
            <person name="Futagami T."/>
            <person name="Toyoda A."/>
            <person name="Takaki Y."/>
            <person name="Nishi S."/>
            <person name="Hori S."/>
            <person name="Arai W."/>
            <person name="Tsubouchi T."/>
            <person name="Morono Y."/>
            <person name="Uchiyama I."/>
            <person name="Ito T."/>
            <person name="Fujiyama A."/>
            <person name="Inagaki F."/>
            <person name="Takami H."/>
        </authorList>
    </citation>
    <scope>NUCLEOTIDE SEQUENCE</scope>
    <source>
        <strain evidence="2">Expedition CK06-06</strain>
    </source>
</reference>
<gene>
    <name evidence="2" type="ORF">S01H4_67099</name>
</gene>
<feature type="non-terminal residue" evidence="2">
    <location>
        <position position="1"/>
    </location>
</feature>
<organism evidence="2">
    <name type="scientific">marine sediment metagenome</name>
    <dbReference type="NCBI Taxonomy" id="412755"/>
    <lineage>
        <taxon>unclassified sequences</taxon>
        <taxon>metagenomes</taxon>
        <taxon>ecological metagenomes</taxon>
    </lineage>
</organism>
<dbReference type="AlphaFoldDB" id="X1EA31"/>
<evidence type="ECO:0000313" key="2">
    <source>
        <dbReference type="EMBL" id="GAH30136.1"/>
    </source>
</evidence>
<dbReference type="EMBL" id="BART01041973">
    <property type="protein sequence ID" value="GAH30136.1"/>
    <property type="molecule type" value="Genomic_DNA"/>
</dbReference>